<gene>
    <name evidence="1" type="ORF">CEXT_443251</name>
</gene>
<name>A0AAV4REH7_CAEEX</name>
<dbReference type="AlphaFoldDB" id="A0AAV4REH7"/>
<evidence type="ECO:0000313" key="1">
    <source>
        <dbReference type="EMBL" id="GIY18857.1"/>
    </source>
</evidence>
<dbReference type="EMBL" id="BPLR01007681">
    <property type="protein sequence ID" value="GIY18857.1"/>
    <property type="molecule type" value="Genomic_DNA"/>
</dbReference>
<sequence>MSQISQEDRFGPFQYVAYLGLTTDQKLTFSISRHVTSDDSGYGHHPLPRSSHFTLIRAHQWHETFSVAAFSRASIKRLIEQVKERCMPMVSPFTFLPFLFLMGFFSWKNHPEGRRSTNWDAPAVIYKRHWAIPLCFCFSTVKCCLSGRDLFFPVGDCARVF</sequence>
<dbReference type="Proteomes" id="UP001054945">
    <property type="component" value="Unassembled WGS sequence"/>
</dbReference>
<accession>A0AAV4REH7</accession>
<reference evidence="1 2" key="1">
    <citation type="submission" date="2021-06" db="EMBL/GenBank/DDBJ databases">
        <title>Caerostris extrusa draft genome.</title>
        <authorList>
            <person name="Kono N."/>
            <person name="Arakawa K."/>
        </authorList>
    </citation>
    <scope>NUCLEOTIDE SEQUENCE [LARGE SCALE GENOMIC DNA]</scope>
</reference>
<evidence type="ECO:0000313" key="2">
    <source>
        <dbReference type="Proteomes" id="UP001054945"/>
    </source>
</evidence>
<proteinExistence type="predicted"/>
<keyword evidence="2" id="KW-1185">Reference proteome</keyword>
<organism evidence="1 2">
    <name type="scientific">Caerostris extrusa</name>
    <name type="common">Bark spider</name>
    <name type="synonym">Caerostris bankana</name>
    <dbReference type="NCBI Taxonomy" id="172846"/>
    <lineage>
        <taxon>Eukaryota</taxon>
        <taxon>Metazoa</taxon>
        <taxon>Ecdysozoa</taxon>
        <taxon>Arthropoda</taxon>
        <taxon>Chelicerata</taxon>
        <taxon>Arachnida</taxon>
        <taxon>Araneae</taxon>
        <taxon>Araneomorphae</taxon>
        <taxon>Entelegynae</taxon>
        <taxon>Araneoidea</taxon>
        <taxon>Araneidae</taxon>
        <taxon>Caerostris</taxon>
    </lineage>
</organism>
<comment type="caution">
    <text evidence="1">The sequence shown here is derived from an EMBL/GenBank/DDBJ whole genome shotgun (WGS) entry which is preliminary data.</text>
</comment>
<protein>
    <submittedName>
        <fullName evidence="1">Uncharacterized protein</fullName>
    </submittedName>
</protein>